<proteinExistence type="predicted"/>
<evidence type="ECO:0000313" key="1">
    <source>
        <dbReference type="EMBL" id="EKC32974.1"/>
    </source>
</evidence>
<sequence>MHRCLECPILSFERRSLCERHVFENHSGCGYECTVYHRVFNRPNNHSGRCVGNELLLRKKATRTYTEEEAEEHRSFIRNLHQKIEAMNIIGVPHLNASSYSNITECATKSS</sequence>
<gene>
    <name evidence="1" type="ORF">CGI_10011346</name>
</gene>
<dbReference type="HOGENOM" id="CLU_2160825_0_0_1"/>
<dbReference type="EMBL" id="JH816760">
    <property type="protein sequence ID" value="EKC32974.1"/>
    <property type="molecule type" value="Genomic_DNA"/>
</dbReference>
<dbReference type="AlphaFoldDB" id="K1QPF1"/>
<dbReference type="InParanoid" id="K1QPF1"/>
<organism evidence="1">
    <name type="scientific">Magallana gigas</name>
    <name type="common">Pacific oyster</name>
    <name type="synonym">Crassostrea gigas</name>
    <dbReference type="NCBI Taxonomy" id="29159"/>
    <lineage>
        <taxon>Eukaryota</taxon>
        <taxon>Metazoa</taxon>
        <taxon>Spiralia</taxon>
        <taxon>Lophotrochozoa</taxon>
        <taxon>Mollusca</taxon>
        <taxon>Bivalvia</taxon>
        <taxon>Autobranchia</taxon>
        <taxon>Pteriomorphia</taxon>
        <taxon>Ostreida</taxon>
        <taxon>Ostreoidea</taxon>
        <taxon>Ostreidae</taxon>
        <taxon>Magallana</taxon>
    </lineage>
</organism>
<protein>
    <submittedName>
        <fullName evidence="1">Uncharacterized protein</fullName>
    </submittedName>
</protein>
<reference evidence="1" key="1">
    <citation type="journal article" date="2012" name="Nature">
        <title>The oyster genome reveals stress adaptation and complexity of shell formation.</title>
        <authorList>
            <person name="Zhang G."/>
            <person name="Fang X."/>
            <person name="Guo X."/>
            <person name="Li L."/>
            <person name="Luo R."/>
            <person name="Xu F."/>
            <person name="Yang P."/>
            <person name="Zhang L."/>
            <person name="Wang X."/>
            <person name="Qi H."/>
            <person name="Xiong Z."/>
            <person name="Que H."/>
            <person name="Xie Y."/>
            <person name="Holland P.W."/>
            <person name="Paps J."/>
            <person name="Zhu Y."/>
            <person name="Wu F."/>
            <person name="Chen Y."/>
            <person name="Wang J."/>
            <person name="Peng C."/>
            <person name="Meng J."/>
            <person name="Yang L."/>
            <person name="Liu J."/>
            <person name="Wen B."/>
            <person name="Zhang N."/>
            <person name="Huang Z."/>
            <person name="Zhu Q."/>
            <person name="Feng Y."/>
            <person name="Mount A."/>
            <person name="Hedgecock D."/>
            <person name="Xu Z."/>
            <person name="Liu Y."/>
            <person name="Domazet-Loso T."/>
            <person name="Du Y."/>
            <person name="Sun X."/>
            <person name="Zhang S."/>
            <person name="Liu B."/>
            <person name="Cheng P."/>
            <person name="Jiang X."/>
            <person name="Li J."/>
            <person name="Fan D."/>
            <person name="Wang W."/>
            <person name="Fu W."/>
            <person name="Wang T."/>
            <person name="Wang B."/>
            <person name="Zhang J."/>
            <person name="Peng Z."/>
            <person name="Li Y."/>
            <person name="Li N."/>
            <person name="Wang J."/>
            <person name="Chen M."/>
            <person name="He Y."/>
            <person name="Tan F."/>
            <person name="Song X."/>
            <person name="Zheng Q."/>
            <person name="Huang R."/>
            <person name="Yang H."/>
            <person name="Du X."/>
            <person name="Chen L."/>
            <person name="Yang M."/>
            <person name="Gaffney P.M."/>
            <person name="Wang S."/>
            <person name="Luo L."/>
            <person name="She Z."/>
            <person name="Ming Y."/>
            <person name="Huang W."/>
            <person name="Zhang S."/>
            <person name="Huang B."/>
            <person name="Zhang Y."/>
            <person name="Qu T."/>
            <person name="Ni P."/>
            <person name="Miao G."/>
            <person name="Wang J."/>
            <person name="Wang Q."/>
            <person name="Steinberg C.E."/>
            <person name="Wang H."/>
            <person name="Li N."/>
            <person name="Qian L."/>
            <person name="Zhang G."/>
            <person name="Li Y."/>
            <person name="Yang H."/>
            <person name="Liu X."/>
            <person name="Wang J."/>
            <person name="Yin Y."/>
            <person name="Wang J."/>
        </authorList>
    </citation>
    <scope>NUCLEOTIDE SEQUENCE [LARGE SCALE GENOMIC DNA]</scope>
    <source>
        <strain evidence="1">05x7-T-G4-1.051#20</strain>
    </source>
</reference>
<name>K1QPF1_MAGGI</name>
<accession>K1QPF1</accession>